<feature type="domain" description="Lactate/malate dehydrogenase C-terminal" evidence="8">
    <location>
        <begin position="152"/>
        <end position="232"/>
    </location>
</feature>
<dbReference type="Proteomes" id="UP000707356">
    <property type="component" value="Unassembled WGS sequence"/>
</dbReference>
<organism evidence="9 10">
    <name type="scientific">Pegethrix bostrychoides GSE-TBD4-15B</name>
    <dbReference type="NCBI Taxonomy" id="2839662"/>
    <lineage>
        <taxon>Bacteria</taxon>
        <taxon>Bacillati</taxon>
        <taxon>Cyanobacteriota</taxon>
        <taxon>Cyanophyceae</taxon>
        <taxon>Oculatellales</taxon>
        <taxon>Oculatellaceae</taxon>
        <taxon>Pegethrix</taxon>
    </lineage>
</organism>
<dbReference type="EMBL" id="JAHHHV010000007">
    <property type="protein sequence ID" value="MBW4464185.1"/>
    <property type="molecule type" value="Genomic_DNA"/>
</dbReference>
<dbReference type="PRINTS" id="PR00086">
    <property type="entry name" value="LLDHDRGNASE"/>
</dbReference>
<evidence type="ECO:0000256" key="3">
    <source>
        <dbReference type="ARBA" id="ARBA00023027"/>
    </source>
</evidence>
<evidence type="ECO:0008006" key="11">
    <source>
        <dbReference type="Google" id="ProtNLM"/>
    </source>
</evidence>
<evidence type="ECO:0000259" key="8">
    <source>
        <dbReference type="Pfam" id="PF02866"/>
    </source>
</evidence>
<reference evidence="9" key="1">
    <citation type="submission" date="2021-05" db="EMBL/GenBank/DDBJ databases">
        <authorList>
            <person name="Pietrasiak N."/>
            <person name="Ward R."/>
            <person name="Stajich J.E."/>
            <person name="Kurbessoian T."/>
        </authorList>
    </citation>
    <scope>NUCLEOTIDE SEQUENCE</scope>
    <source>
        <strain evidence="9">GSE-TBD4-15B</strain>
    </source>
</reference>
<dbReference type="InterPro" id="IPR001236">
    <property type="entry name" value="Lactate/malate_DH_N"/>
</dbReference>
<dbReference type="InterPro" id="IPR015955">
    <property type="entry name" value="Lactate_DH/Glyco_Ohase_4_C"/>
</dbReference>
<dbReference type="Pfam" id="PF02866">
    <property type="entry name" value="Ldh_1_C"/>
    <property type="match status" value="1"/>
</dbReference>
<dbReference type="AlphaFoldDB" id="A0A951P806"/>
<feature type="binding site" evidence="5">
    <location>
        <position position="100"/>
    </location>
    <ligand>
        <name>NAD(+)</name>
        <dbReference type="ChEBI" id="CHEBI:57540"/>
    </ligand>
</feature>
<comment type="similarity">
    <text evidence="1">Belongs to the LDH/MDH superfamily. LDH family.</text>
</comment>
<dbReference type="PANTHER" id="PTHR43128:SF16">
    <property type="entry name" value="L-LACTATE DEHYDROGENASE"/>
    <property type="match status" value="1"/>
</dbReference>
<dbReference type="SUPFAM" id="SSF56327">
    <property type="entry name" value="LDH C-terminal domain-like"/>
    <property type="match status" value="1"/>
</dbReference>
<evidence type="ECO:0000256" key="5">
    <source>
        <dbReference type="PIRSR" id="PIRSR000102-3"/>
    </source>
</evidence>
<evidence type="ECO:0000259" key="7">
    <source>
        <dbReference type="Pfam" id="PF00056"/>
    </source>
</evidence>
<dbReference type="GO" id="GO:0006089">
    <property type="term" value="P:lactate metabolic process"/>
    <property type="evidence" value="ECO:0007669"/>
    <property type="project" value="TreeGrafter"/>
</dbReference>
<feature type="binding site" evidence="5">
    <location>
        <begin position="7"/>
        <end position="13"/>
    </location>
    <ligand>
        <name>NAD(+)</name>
        <dbReference type="ChEBI" id="CHEBI:57540"/>
    </ligand>
</feature>
<comment type="caution">
    <text evidence="9">The sequence shown here is derived from an EMBL/GenBank/DDBJ whole genome shotgun (WGS) entry which is preliminary data.</text>
</comment>
<feature type="active site" description="Proton acceptor" evidence="4">
    <location>
        <position position="179"/>
    </location>
</feature>
<evidence type="ECO:0000256" key="4">
    <source>
        <dbReference type="PIRSR" id="PIRSR000102-1"/>
    </source>
</evidence>
<feature type="domain" description="Lactate/malate dehydrogenase N-terminal" evidence="7">
    <location>
        <begin position="2"/>
        <end position="139"/>
    </location>
</feature>
<feature type="binding site" evidence="5">
    <location>
        <begin position="124"/>
        <end position="126"/>
    </location>
    <ligand>
        <name>NAD(+)</name>
        <dbReference type="ChEBI" id="CHEBI:57540"/>
    </ligand>
</feature>
<dbReference type="GO" id="GO:0004459">
    <property type="term" value="F:L-lactate dehydrogenase (NAD+) activity"/>
    <property type="evidence" value="ECO:0007669"/>
    <property type="project" value="TreeGrafter"/>
</dbReference>
<sequence>MDVAIIGASGDCGREIVTQLLVARTLAPTERLQLVGRSGGRSAQILVGLCSDLRDAYAEMAPELDVALDPAEIVADVIVMTAGATISEQMSTRAELAQANLPLFQRYAEAIARYGQGHEIVVIVTNPVELAVEVFSRALGRQRVIGIGAYSDSLRFRREIAADLGVRRQLVKGFVVGEHGDNMVPLWSTVRVQGMDTEELLTLLTRLRQQGQISEFPARLSQAKQSVFECLQQSVAAAYRAVDQLPADLRVVLRPYVTHLSGAKTVAATANVTVDLVRSLLDGREIVISGQVQLKGEFYDIHTPLGVPIVVTPFGWTQVVPLQLWEEEACLLQQMAASMSRRLEEDLQHG</sequence>
<name>A0A951P806_9CYAN</name>
<evidence type="ECO:0000313" key="10">
    <source>
        <dbReference type="Proteomes" id="UP000707356"/>
    </source>
</evidence>
<evidence type="ECO:0000256" key="2">
    <source>
        <dbReference type="ARBA" id="ARBA00023002"/>
    </source>
</evidence>
<accession>A0A951P806</accession>
<dbReference type="Gene3D" id="3.90.110.10">
    <property type="entry name" value="Lactate dehydrogenase/glycoside hydrolase, family 4, C-terminal"/>
    <property type="match status" value="1"/>
</dbReference>
<keyword evidence="2 6" id="KW-0560">Oxidoreductase</keyword>
<dbReference type="PANTHER" id="PTHR43128">
    <property type="entry name" value="L-2-HYDROXYCARBOXYLATE DEHYDROGENASE (NAD(P)(+))"/>
    <property type="match status" value="1"/>
</dbReference>
<dbReference type="PIRSF" id="PIRSF000102">
    <property type="entry name" value="Lac_mal_DH"/>
    <property type="match status" value="1"/>
</dbReference>
<dbReference type="InterPro" id="IPR036291">
    <property type="entry name" value="NAD(P)-bd_dom_sf"/>
</dbReference>
<protein>
    <recommendedName>
        <fullName evidence="11">Malate dehydrogenase</fullName>
    </recommendedName>
</protein>
<dbReference type="Pfam" id="PF00056">
    <property type="entry name" value="Ldh_1_N"/>
    <property type="match status" value="1"/>
</dbReference>
<reference evidence="9" key="2">
    <citation type="journal article" date="2022" name="Microbiol. Resour. Announc.">
        <title>Metagenome Sequencing to Explore Phylogenomics of Terrestrial Cyanobacteria.</title>
        <authorList>
            <person name="Ward R.D."/>
            <person name="Stajich J.E."/>
            <person name="Johansen J.R."/>
            <person name="Huntemann M."/>
            <person name="Clum A."/>
            <person name="Foster B."/>
            <person name="Foster B."/>
            <person name="Roux S."/>
            <person name="Palaniappan K."/>
            <person name="Varghese N."/>
            <person name="Mukherjee S."/>
            <person name="Reddy T.B.K."/>
            <person name="Daum C."/>
            <person name="Copeland A."/>
            <person name="Chen I.A."/>
            <person name="Ivanova N.N."/>
            <person name="Kyrpides N.C."/>
            <person name="Shapiro N."/>
            <person name="Eloe-Fadrosh E.A."/>
            <person name="Pietrasiak N."/>
        </authorList>
    </citation>
    <scope>NUCLEOTIDE SEQUENCE</scope>
    <source>
        <strain evidence="9">GSE-TBD4-15B</strain>
    </source>
</reference>
<dbReference type="Gene3D" id="3.40.50.720">
    <property type="entry name" value="NAD(P)-binding Rossmann-like Domain"/>
    <property type="match status" value="1"/>
</dbReference>
<proteinExistence type="inferred from homology"/>
<keyword evidence="3 5" id="KW-0520">NAD</keyword>
<gene>
    <name evidence="9" type="ORF">KME07_01940</name>
</gene>
<evidence type="ECO:0000256" key="1">
    <source>
        <dbReference type="ARBA" id="ARBA00006054"/>
    </source>
</evidence>
<dbReference type="InterPro" id="IPR001557">
    <property type="entry name" value="L-lactate/malate_DH"/>
</dbReference>
<evidence type="ECO:0000313" key="9">
    <source>
        <dbReference type="EMBL" id="MBW4464185.1"/>
    </source>
</evidence>
<dbReference type="InterPro" id="IPR022383">
    <property type="entry name" value="Lactate/malate_DH_C"/>
</dbReference>
<dbReference type="SUPFAM" id="SSF51735">
    <property type="entry name" value="NAD(P)-binding Rossmann-fold domains"/>
    <property type="match status" value="1"/>
</dbReference>
<evidence type="ECO:0000256" key="6">
    <source>
        <dbReference type="RuleBase" id="RU003369"/>
    </source>
</evidence>